<protein>
    <submittedName>
        <fullName evidence="2">Uncharacterized protein</fullName>
    </submittedName>
</protein>
<sequence>MHSSMLVFLLVVAVAAAPCCPRSCWGIPQCFILTQL</sequence>
<organism evidence="2 3">
    <name type="scientific">Homarus americanus</name>
    <name type="common">American lobster</name>
    <dbReference type="NCBI Taxonomy" id="6706"/>
    <lineage>
        <taxon>Eukaryota</taxon>
        <taxon>Metazoa</taxon>
        <taxon>Ecdysozoa</taxon>
        <taxon>Arthropoda</taxon>
        <taxon>Crustacea</taxon>
        <taxon>Multicrustacea</taxon>
        <taxon>Malacostraca</taxon>
        <taxon>Eumalacostraca</taxon>
        <taxon>Eucarida</taxon>
        <taxon>Decapoda</taxon>
        <taxon>Pleocyemata</taxon>
        <taxon>Astacidea</taxon>
        <taxon>Nephropoidea</taxon>
        <taxon>Nephropidae</taxon>
        <taxon>Homarus</taxon>
    </lineage>
</organism>
<name>A0A8J5N7Y2_HOMAM</name>
<keyword evidence="3" id="KW-1185">Reference proteome</keyword>
<feature type="signal peptide" evidence="1">
    <location>
        <begin position="1"/>
        <end position="16"/>
    </location>
</feature>
<proteinExistence type="predicted"/>
<dbReference type="Proteomes" id="UP000747542">
    <property type="component" value="Unassembled WGS sequence"/>
</dbReference>
<reference evidence="2" key="1">
    <citation type="journal article" date="2021" name="Sci. Adv.">
        <title>The American lobster genome reveals insights on longevity, neural, and immune adaptations.</title>
        <authorList>
            <person name="Polinski J.M."/>
            <person name="Zimin A.V."/>
            <person name="Clark K.F."/>
            <person name="Kohn A.B."/>
            <person name="Sadowski N."/>
            <person name="Timp W."/>
            <person name="Ptitsyn A."/>
            <person name="Khanna P."/>
            <person name="Romanova D.Y."/>
            <person name="Williams P."/>
            <person name="Greenwood S.J."/>
            <person name="Moroz L.L."/>
            <person name="Walt D.R."/>
            <person name="Bodnar A.G."/>
        </authorList>
    </citation>
    <scope>NUCLEOTIDE SEQUENCE</scope>
    <source>
        <strain evidence="2">GMGI-L3</strain>
    </source>
</reference>
<feature type="chain" id="PRO_5035299155" evidence="1">
    <location>
        <begin position="17"/>
        <end position="36"/>
    </location>
</feature>
<accession>A0A8J5N7Y2</accession>
<keyword evidence="1" id="KW-0732">Signal</keyword>
<evidence type="ECO:0000256" key="1">
    <source>
        <dbReference type="SAM" id="SignalP"/>
    </source>
</evidence>
<dbReference type="AlphaFoldDB" id="A0A8J5N7Y2"/>
<comment type="caution">
    <text evidence="2">The sequence shown here is derived from an EMBL/GenBank/DDBJ whole genome shotgun (WGS) entry which is preliminary data.</text>
</comment>
<evidence type="ECO:0000313" key="3">
    <source>
        <dbReference type="Proteomes" id="UP000747542"/>
    </source>
</evidence>
<evidence type="ECO:0000313" key="2">
    <source>
        <dbReference type="EMBL" id="KAG7175461.1"/>
    </source>
</evidence>
<dbReference type="EMBL" id="JAHLQT010006035">
    <property type="protein sequence ID" value="KAG7175461.1"/>
    <property type="molecule type" value="Genomic_DNA"/>
</dbReference>
<gene>
    <name evidence="2" type="ORF">Hamer_G026236</name>
</gene>